<reference evidence="2" key="2">
    <citation type="journal article" date="2015" name="Data Brief">
        <title>Shoot transcriptome of the giant reed, Arundo donax.</title>
        <authorList>
            <person name="Barrero R.A."/>
            <person name="Guerrero F.D."/>
            <person name="Moolhuijzen P."/>
            <person name="Goolsby J.A."/>
            <person name="Tidwell J."/>
            <person name="Bellgard S.E."/>
            <person name="Bellgard M.I."/>
        </authorList>
    </citation>
    <scope>NUCLEOTIDE SEQUENCE</scope>
    <source>
        <tissue evidence="2">Shoot tissue taken approximately 20 cm above the soil surface</tissue>
    </source>
</reference>
<proteinExistence type="predicted"/>
<sequence length="114" mass="11900">MEHQKKIRARMDWLIRLDPGVGPALHNNRDLIPEVDAAAESVNSEAGSGASSSGSLSRSSPQAPGRPAGAGSRAATSGAQSSSRCADPTRSGVVAHCNVFCILDSYTTVFNFEK</sequence>
<reference evidence="2" key="1">
    <citation type="submission" date="2014-09" db="EMBL/GenBank/DDBJ databases">
        <authorList>
            <person name="Magalhaes I.L.F."/>
            <person name="Oliveira U."/>
            <person name="Santos F.R."/>
            <person name="Vidigal T.H.D.A."/>
            <person name="Brescovit A.D."/>
            <person name="Santos A.J."/>
        </authorList>
    </citation>
    <scope>NUCLEOTIDE SEQUENCE</scope>
    <source>
        <tissue evidence="2">Shoot tissue taken approximately 20 cm above the soil surface</tissue>
    </source>
</reference>
<dbReference type="AlphaFoldDB" id="A0A0A9AH39"/>
<feature type="region of interest" description="Disordered" evidence="1">
    <location>
        <begin position="36"/>
        <end position="89"/>
    </location>
</feature>
<accession>A0A0A9AH39</accession>
<feature type="compositionally biased region" description="Low complexity" evidence="1">
    <location>
        <begin position="38"/>
        <end position="84"/>
    </location>
</feature>
<name>A0A0A9AH39_ARUDO</name>
<dbReference type="EMBL" id="GBRH01248742">
    <property type="protein sequence ID" value="JAD49153.1"/>
    <property type="molecule type" value="Transcribed_RNA"/>
</dbReference>
<organism evidence="2">
    <name type="scientific">Arundo donax</name>
    <name type="common">Giant reed</name>
    <name type="synonym">Donax arundinaceus</name>
    <dbReference type="NCBI Taxonomy" id="35708"/>
    <lineage>
        <taxon>Eukaryota</taxon>
        <taxon>Viridiplantae</taxon>
        <taxon>Streptophyta</taxon>
        <taxon>Embryophyta</taxon>
        <taxon>Tracheophyta</taxon>
        <taxon>Spermatophyta</taxon>
        <taxon>Magnoliopsida</taxon>
        <taxon>Liliopsida</taxon>
        <taxon>Poales</taxon>
        <taxon>Poaceae</taxon>
        <taxon>PACMAD clade</taxon>
        <taxon>Arundinoideae</taxon>
        <taxon>Arundineae</taxon>
        <taxon>Arundo</taxon>
    </lineage>
</organism>
<evidence type="ECO:0000256" key="1">
    <source>
        <dbReference type="SAM" id="MobiDB-lite"/>
    </source>
</evidence>
<protein>
    <submittedName>
        <fullName evidence="2">Uncharacterized protein</fullName>
    </submittedName>
</protein>
<evidence type="ECO:0000313" key="2">
    <source>
        <dbReference type="EMBL" id="JAD49153.1"/>
    </source>
</evidence>